<dbReference type="Pfam" id="PF00023">
    <property type="entry name" value="Ank"/>
    <property type="match status" value="1"/>
</dbReference>
<dbReference type="PANTHER" id="PTHR24198:SF165">
    <property type="entry name" value="ANKYRIN REPEAT-CONTAINING PROTEIN-RELATED"/>
    <property type="match status" value="1"/>
</dbReference>
<organism evidence="4 5">
    <name type="scientific">Acinetobacter kyonggiensis</name>
    <dbReference type="NCBI Taxonomy" id="595670"/>
    <lineage>
        <taxon>Bacteria</taxon>
        <taxon>Pseudomonadati</taxon>
        <taxon>Pseudomonadota</taxon>
        <taxon>Gammaproteobacteria</taxon>
        <taxon>Moraxellales</taxon>
        <taxon>Moraxellaceae</taxon>
        <taxon>Acinetobacter</taxon>
    </lineage>
</organism>
<proteinExistence type="predicted"/>
<dbReference type="SMART" id="SM00248">
    <property type="entry name" value="ANK"/>
    <property type="match status" value="3"/>
</dbReference>
<name>A0A1H3JT23_9GAMM</name>
<dbReference type="Proteomes" id="UP000199035">
    <property type="component" value="Unassembled WGS sequence"/>
</dbReference>
<keyword evidence="2 3" id="KW-0040">ANK repeat</keyword>
<reference evidence="5" key="1">
    <citation type="submission" date="2016-10" db="EMBL/GenBank/DDBJ databases">
        <authorList>
            <person name="Varghese N."/>
            <person name="Submissions S."/>
        </authorList>
    </citation>
    <scope>NUCLEOTIDE SEQUENCE [LARGE SCALE GENOMIC DNA]</scope>
    <source>
        <strain evidence="5">ANC 5109</strain>
    </source>
</reference>
<evidence type="ECO:0000256" key="1">
    <source>
        <dbReference type="ARBA" id="ARBA00022737"/>
    </source>
</evidence>
<gene>
    <name evidence="4" type="ORF">SAMN05421643_11025</name>
</gene>
<evidence type="ECO:0000313" key="4">
    <source>
        <dbReference type="EMBL" id="SDY42414.1"/>
    </source>
</evidence>
<evidence type="ECO:0000313" key="5">
    <source>
        <dbReference type="Proteomes" id="UP000199035"/>
    </source>
</evidence>
<evidence type="ECO:0000256" key="2">
    <source>
        <dbReference type="ARBA" id="ARBA00023043"/>
    </source>
</evidence>
<dbReference type="SUPFAM" id="SSF48403">
    <property type="entry name" value="Ankyrin repeat"/>
    <property type="match status" value="1"/>
</dbReference>
<dbReference type="InterPro" id="IPR036770">
    <property type="entry name" value="Ankyrin_rpt-contain_sf"/>
</dbReference>
<keyword evidence="1" id="KW-0677">Repeat</keyword>
<dbReference type="PROSITE" id="PS50088">
    <property type="entry name" value="ANK_REPEAT"/>
    <property type="match status" value="1"/>
</dbReference>
<dbReference type="GO" id="GO:0005737">
    <property type="term" value="C:cytoplasm"/>
    <property type="evidence" value="ECO:0007669"/>
    <property type="project" value="TreeGrafter"/>
</dbReference>
<dbReference type="PROSITE" id="PS50297">
    <property type="entry name" value="ANK_REP_REGION"/>
    <property type="match status" value="1"/>
</dbReference>
<keyword evidence="5" id="KW-1185">Reference proteome</keyword>
<dbReference type="STRING" id="595670.SAMN05421643_11025"/>
<dbReference type="EMBL" id="FNPK01000010">
    <property type="protein sequence ID" value="SDY42414.1"/>
    <property type="molecule type" value="Genomic_DNA"/>
</dbReference>
<sequence>MQTTILHFPTGAVLLREIANHFGLKNHTGLAKQIDEYIDNIHYPHYFEESFIKALFDTKYFSSKTQSKMIHAFKNTMREFYNFQLFFSLNGDFHQKTTNDFLNLMLSVKFIPILKQHLVSLGLIPKKQKSHFLRELLKQSFDSKKLNKELQDRFRVWGNLEELPDPQSLDLITRNHVHFTKQADVLSILLIARALDSCYKSDVMEKEISDQEFAPFIQQPLNPENESAYMHLSLNEFIFSSLLQLPKENIILDEYKDNAEGTLSRLHKRIQAPSDQLEFSLTNINLFIDIIDQYSEFESLRFSGYWAMARYYLFTGELDKAIQTYINCVEYCIHYDGRNLEQILTDALTACSLQNSPDSNMLRKFANIAIRYELKFSKIDLSFDNLPQKFKLENVFETWELKTFRTQVYDIFNKDLFITEAFTFLNDLPNHKFLTLKNKIRIDLSQPNKVIKIDDQKTVKMPQLLHAIQLRDVNTAKALLDAGADVNKLSSSNDSALTICLNDHILELSDEQKQILDLLLEYAFSPETLNTVTTKKYLSALHIAVLLGDPDLVKKLIAMGTNVNLLADIDHHSPLHLALKLLHRIQKSFSFEDMIQRTLLHPEQSQYSLYQHSAGKLNLSDVLKNLNTTMGRQIGEKVFEVMKPKVSAEQLKEIIFILLNAGADVNQPTRLPLSGYTPFMLALENDEYEIAKYMIDYCKANMESSYVDPRNGELVFPSDIMNHFKSIQCKQLIN</sequence>
<evidence type="ECO:0008006" key="6">
    <source>
        <dbReference type="Google" id="ProtNLM"/>
    </source>
</evidence>
<evidence type="ECO:0000256" key="3">
    <source>
        <dbReference type="PROSITE-ProRule" id="PRU00023"/>
    </source>
</evidence>
<feature type="repeat" description="ANK" evidence="3">
    <location>
        <begin position="536"/>
        <end position="568"/>
    </location>
</feature>
<protein>
    <recommendedName>
        <fullName evidence="6">Ankyrin repeat-containing protein</fullName>
    </recommendedName>
</protein>
<dbReference type="AlphaFoldDB" id="A0A1H3JT23"/>
<dbReference type="Gene3D" id="1.25.40.20">
    <property type="entry name" value="Ankyrin repeat-containing domain"/>
    <property type="match status" value="2"/>
</dbReference>
<accession>A0A1H3JT23</accession>
<dbReference type="PANTHER" id="PTHR24198">
    <property type="entry name" value="ANKYRIN REPEAT AND PROTEIN KINASE DOMAIN-CONTAINING PROTEIN"/>
    <property type="match status" value="1"/>
</dbReference>
<dbReference type="InterPro" id="IPR002110">
    <property type="entry name" value="Ankyrin_rpt"/>
</dbReference>
<dbReference type="RefSeq" id="WP_092690045.1">
    <property type="nucleotide sequence ID" value="NZ_FNPK01000010.1"/>
</dbReference>